<gene>
    <name evidence="2" type="ORF">AJ79_04060</name>
</gene>
<dbReference type="Proteomes" id="UP000223968">
    <property type="component" value="Unassembled WGS sequence"/>
</dbReference>
<comment type="caution">
    <text evidence="2">The sequence shown here is derived from an EMBL/GenBank/DDBJ whole genome shotgun (WGS) entry which is preliminary data.</text>
</comment>
<evidence type="ECO:0000313" key="3">
    <source>
        <dbReference type="Proteomes" id="UP000223968"/>
    </source>
</evidence>
<feature type="region of interest" description="Disordered" evidence="1">
    <location>
        <begin position="94"/>
        <end position="123"/>
    </location>
</feature>
<dbReference type="EMBL" id="PDNB01000053">
    <property type="protein sequence ID" value="PGH12836.1"/>
    <property type="molecule type" value="Genomic_DNA"/>
</dbReference>
<evidence type="ECO:0000256" key="1">
    <source>
        <dbReference type="SAM" id="MobiDB-lite"/>
    </source>
</evidence>
<dbReference type="AlphaFoldDB" id="A0A2B7XUE8"/>
<name>A0A2B7XUE8_9EURO</name>
<dbReference type="STRING" id="1447875.A0A2B7XUE8"/>
<accession>A0A2B7XUE8</accession>
<evidence type="ECO:0008006" key="4">
    <source>
        <dbReference type="Google" id="ProtNLM"/>
    </source>
</evidence>
<protein>
    <recommendedName>
        <fullName evidence="4">Serine-threonine/tyrosine-protein kinase catalytic domain-containing protein</fullName>
    </recommendedName>
</protein>
<evidence type="ECO:0000313" key="2">
    <source>
        <dbReference type="EMBL" id="PGH12836.1"/>
    </source>
</evidence>
<proteinExistence type="predicted"/>
<keyword evidence="3" id="KW-1185">Reference proteome</keyword>
<sequence>MRTADDAGYPIYTDIGQLGAVMYEIVTGVQCRFDLFEGLSPGPEIARWPSRKGLPSTEGIWLGSIIERCWIRGDGGFRDSGELAALLELVSSKGSAGDNHEDATSFPSNPGLQERNGEVLRSN</sequence>
<organism evidence="2 3">
    <name type="scientific">Helicocarpus griseus UAMH5409</name>
    <dbReference type="NCBI Taxonomy" id="1447875"/>
    <lineage>
        <taxon>Eukaryota</taxon>
        <taxon>Fungi</taxon>
        <taxon>Dikarya</taxon>
        <taxon>Ascomycota</taxon>
        <taxon>Pezizomycotina</taxon>
        <taxon>Eurotiomycetes</taxon>
        <taxon>Eurotiomycetidae</taxon>
        <taxon>Onygenales</taxon>
        <taxon>Ajellomycetaceae</taxon>
        <taxon>Helicocarpus</taxon>
    </lineage>
</organism>
<reference evidence="2 3" key="1">
    <citation type="submission" date="2017-10" db="EMBL/GenBank/DDBJ databases">
        <title>Comparative genomics in systemic dimorphic fungi from Ajellomycetaceae.</title>
        <authorList>
            <person name="Munoz J.F."/>
            <person name="Mcewen J.G."/>
            <person name="Clay O.K."/>
            <person name="Cuomo C.A."/>
        </authorList>
    </citation>
    <scope>NUCLEOTIDE SEQUENCE [LARGE SCALE GENOMIC DNA]</scope>
    <source>
        <strain evidence="2 3">UAMH5409</strain>
    </source>
</reference>
<dbReference type="OrthoDB" id="4115689at2759"/>